<dbReference type="InterPro" id="IPR036875">
    <property type="entry name" value="Znf_CCHC_sf"/>
</dbReference>
<keyword evidence="5" id="KW-0539">Nucleus</keyword>
<keyword evidence="2" id="KW-0479">Metal-binding</keyword>
<evidence type="ECO:0000256" key="7">
    <source>
        <dbReference type="SAM" id="Phobius"/>
    </source>
</evidence>
<keyword evidence="4" id="KW-0862">Zinc</keyword>
<dbReference type="GO" id="GO:0006511">
    <property type="term" value="P:ubiquitin-dependent protein catabolic process"/>
    <property type="evidence" value="ECO:0007669"/>
    <property type="project" value="TreeGrafter"/>
</dbReference>
<dbReference type="GO" id="GO:0016567">
    <property type="term" value="P:protein ubiquitination"/>
    <property type="evidence" value="ECO:0007669"/>
    <property type="project" value="InterPro"/>
</dbReference>
<dbReference type="SUPFAM" id="SSF57756">
    <property type="entry name" value="Retrovirus zinc finger-like domains"/>
    <property type="match status" value="1"/>
</dbReference>
<dbReference type="Gene3D" id="3.10.20.90">
    <property type="entry name" value="Phosphatidylinositol 3-kinase Catalytic Subunit, Chain A, domain 1"/>
    <property type="match status" value="1"/>
</dbReference>
<feature type="transmembrane region" description="Helical" evidence="7">
    <location>
        <begin position="820"/>
        <end position="846"/>
    </location>
</feature>
<dbReference type="PANTHER" id="PTHR15439:SF0">
    <property type="entry name" value="CELL DIVISION CYCLE AND APOPTOSIS REGULATOR PROTEIN 1-RELATED"/>
    <property type="match status" value="1"/>
</dbReference>
<feature type="compositionally biased region" description="Basic and acidic residues" evidence="6">
    <location>
        <begin position="590"/>
        <end position="669"/>
    </location>
</feature>
<evidence type="ECO:0000256" key="4">
    <source>
        <dbReference type="ARBA" id="ARBA00022833"/>
    </source>
</evidence>
<keyword evidence="3" id="KW-0863">Zinc-finger</keyword>
<feature type="domain" description="DWNN" evidence="8">
    <location>
        <begin position="3"/>
        <end position="76"/>
    </location>
</feature>
<evidence type="ECO:0000313" key="10">
    <source>
        <dbReference type="Proteomes" id="UP000823388"/>
    </source>
</evidence>
<dbReference type="GO" id="GO:0003676">
    <property type="term" value="F:nucleic acid binding"/>
    <property type="evidence" value="ECO:0007669"/>
    <property type="project" value="InterPro"/>
</dbReference>
<dbReference type="GO" id="GO:0005634">
    <property type="term" value="C:nucleus"/>
    <property type="evidence" value="ECO:0007669"/>
    <property type="project" value="UniProtKB-SubCell"/>
</dbReference>
<dbReference type="Gene3D" id="4.10.60.10">
    <property type="entry name" value="Zinc finger, CCHC-type"/>
    <property type="match status" value="1"/>
</dbReference>
<keyword evidence="10" id="KW-1185">Reference proteome</keyword>
<dbReference type="GO" id="GO:0061630">
    <property type="term" value="F:ubiquitin protein ligase activity"/>
    <property type="evidence" value="ECO:0007669"/>
    <property type="project" value="InterPro"/>
</dbReference>
<accession>A0A8T0NHY9</accession>
<dbReference type="InterPro" id="IPR013083">
    <property type="entry name" value="Znf_RING/FYVE/PHD"/>
</dbReference>
<dbReference type="InterPro" id="IPR025829">
    <property type="entry name" value="Zn_knuckle_CX2CX3GHX4C"/>
</dbReference>
<dbReference type="PROSITE" id="PS51282">
    <property type="entry name" value="DWNN"/>
    <property type="match status" value="1"/>
</dbReference>
<gene>
    <name evidence="9" type="ORF">PVAP13_9KG538652</name>
</gene>
<dbReference type="Pfam" id="PF13696">
    <property type="entry name" value="zf-CCHC_2"/>
    <property type="match status" value="1"/>
</dbReference>
<evidence type="ECO:0000259" key="8">
    <source>
        <dbReference type="PROSITE" id="PS51282"/>
    </source>
</evidence>
<dbReference type="Pfam" id="PF08783">
    <property type="entry name" value="DWNN"/>
    <property type="match status" value="1"/>
</dbReference>
<dbReference type="EMBL" id="CM029053">
    <property type="protein sequence ID" value="KAG2548950.1"/>
    <property type="molecule type" value="Genomic_DNA"/>
</dbReference>
<comment type="subcellular location">
    <subcellularLocation>
        <location evidence="1">Nucleus</location>
    </subcellularLocation>
</comment>
<keyword evidence="7" id="KW-1133">Transmembrane helix</keyword>
<dbReference type="CDD" id="cd16620">
    <property type="entry name" value="vRING-HC-C4C4_RBBP6"/>
    <property type="match status" value="1"/>
</dbReference>
<evidence type="ECO:0000256" key="3">
    <source>
        <dbReference type="ARBA" id="ARBA00022771"/>
    </source>
</evidence>
<dbReference type="SUPFAM" id="SSF57850">
    <property type="entry name" value="RING/U-box"/>
    <property type="match status" value="1"/>
</dbReference>
<reference evidence="9" key="1">
    <citation type="submission" date="2020-05" db="EMBL/GenBank/DDBJ databases">
        <title>WGS assembly of Panicum virgatum.</title>
        <authorList>
            <person name="Lovell J.T."/>
            <person name="Jenkins J."/>
            <person name="Shu S."/>
            <person name="Juenger T.E."/>
            <person name="Schmutz J."/>
        </authorList>
    </citation>
    <scope>NUCLEOTIDE SEQUENCE</scope>
    <source>
        <strain evidence="9">AP13</strain>
    </source>
</reference>
<feature type="region of interest" description="Disordered" evidence="6">
    <location>
        <begin position="583"/>
        <end position="676"/>
    </location>
</feature>
<dbReference type="Proteomes" id="UP000823388">
    <property type="component" value="Chromosome 9K"/>
</dbReference>
<dbReference type="Gene3D" id="3.30.40.10">
    <property type="entry name" value="Zinc/RING finger domain, C3HC4 (zinc finger)"/>
    <property type="match status" value="1"/>
</dbReference>
<dbReference type="PANTHER" id="PTHR15439">
    <property type="entry name" value="RETINOBLASTOMA-BINDING PROTEIN 6"/>
    <property type="match status" value="1"/>
</dbReference>
<feature type="region of interest" description="Disordered" evidence="6">
    <location>
        <begin position="457"/>
        <end position="486"/>
    </location>
</feature>
<feature type="region of interest" description="Disordered" evidence="6">
    <location>
        <begin position="381"/>
        <end position="415"/>
    </location>
</feature>
<evidence type="ECO:0000256" key="6">
    <source>
        <dbReference type="SAM" id="MobiDB-lite"/>
    </source>
</evidence>
<keyword evidence="7" id="KW-0472">Membrane</keyword>
<dbReference type="SMART" id="SM01180">
    <property type="entry name" value="DWNN"/>
    <property type="match status" value="1"/>
</dbReference>
<evidence type="ECO:0000256" key="5">
    <source>
        <dbReference type="ARBA" id="ARBA00023242"/>
    </source>
</evidence>
<keyword evidence="7" id="KW-0812">Transmembrane</keyword>
<dbReference type="AlphaFoldDB" id="A0A8T0NHY9"/>
<sequence>MAVYYKFKSARDYDSIPIEGQFISVANLKERIFESKHLGRGTDFDLMISNAQTDEEYADEATMIPKNTSVLIRRIPGRPRKPIVTEPEESKATENVVEVAPVASGFLGDSSMKYPEESEWDDEFGNELYVSDSLLSQPASQAVDASENKVDEDSKIKALIDTSALDYSQIPDGYGSGRGYGRGMGGRMMAGRGFGRGLERKTPPPGYVCHRCKVPGHFIQHCPTNGDARYDVRRMKPPTGIPKSMLLQTPDGSYALPSGAGAVLKPNEAAFEKEIEGLPTTRSVGDLPPELRCPLCKEVMKDAVLTSKCCFRSFCDKCIRDYIISKSVCVCGATSILADDLLPNKTLRETISRILEAPPSSSTENVGSMVQVQDMESALPVQPKVRSPAVSAASKEETKAPTLVEESPDVDSLNGAKATNIDVSSSDNKATTIPDVAEGTMESKNVKEDKPVEVTPVAKDSQEKLPAGEQAVKKKKKKKARAPGNADEQWKNFQDFGAENFAGMPLGPAGAFNPYWGGGVPLPMDYMGAPFPGPMPYMGYPPAPFNPFGGGVLPQDPFMPPGYMMPGVPRDLSELAVNPMGINMGPPIVGREEFDPRKRDHRRREMDRFNERERERGRSRELRGRSVERERERSRERERERERDRQLERERERERERARDREPRREARESSAAVNDSTSMRRKDVCLFLSIAYLSKFCTVVSSMVVDICIPATALDKDGGEAHGVLPDSGAAEQERNSVEPCLRSGSVLAFLLGRCFLPAPRQVCCLLGCSGHRQQQQFDHLEHFAVVIAFLGSLPIGDADAIGTADRFLVTFIFIYVHYVYFFSPLGLGCLFAFFLCPFFFHVFAF</sequence>
<protein>
    <recommendedName>
        <fullName evidence="8">DWNN domain-containing protein</fullName>
    </recommendedName>
</protein>
<dbReference type="InterPro" id="IPR033489">
    <property type="entry name" value="RBBP6"/>
</dbReference>
<evidence type="ECO:0000313" key="9">
    <source>
        <dbReference type="EMBL" id="KAG2548950.1"/>
    </source>
</evidence>
<dbReference type="GO" id="GO:0008270">
    <property type="term" value="F:zinc ion binding"/>
    <property type="evidence" value="ECO:0007669"/>
    <property type="project" value="UniProtKB-KW"/>
</dbReference>
<evidence type="ECO:0000256" key="2">
    <source>
        <dbReference type="ARBA" id="ARBA00022723"/>
    </source>
</evidence>
<dbReference type="GO" id="GO:0006397">
    <property type="term" value="P:mRNA processing"/>
    <property type="evidence" value="ECO:0007669"/>
    <property type="project" value="InterPro"/>
</dbReference>
<proteinExistence type="predicted"/>
<dbReference type="InterPro" id="IPR014891">
    <property type="entry name" value="DWNN_domain"/>
</dbReference>
<name>A0A8T0NHY9_PANVG</name>
<organism evidence="9 10">
    <name type="scientific">Panicum virgatum</name>
    <name type="common">Blackwell switchgrass</name>
    <dbReference type="NCBI Taxonomy" id="38727"/>
    <lineage>
        <taxon>Eukaryota</taxon>
        <taxon>Viridiplantae</taxon>
        <taxon>Streptophyta</taxon>
        <taxon>Embryophyta</taxon>
        <taxon>Tracheophyta</taxon>
        <taxon>Spermatophyta</taxon>
        <taxon>Magnoliopsida</taxon>
        <taxon>Liliopsida</taxon>
        <taxon>Poales</taxon>
        <taxon>Poaceae</taxon>
        <taxon>PACMAD clade</taxon>
        <taxon>Panicoideae</taxon>
        <taxon>Panicodae</taxon>
        <taxon>Paniceae</taxon>
        <taxon>Panicinae</taxon>
        <taxon>Panicum</taxon>
        <taxon>Panicum sect. Hiantes</taxon>
    </lineage>
</organism>
<evidence type="ECO:0000256" key="1">
    <source>
        <dbReference type="ARBA" id="ARBA00004123"/>
    </source>
</evidence>
<comment type="caution">
    <text evidence="9">The sequence shown here is derived from an EMBL/GenBank/DDBJ whole genome shotgun (WGS) entry which is preliminary data.</text>
</comment>